<reference evidence="2" key="1">
    <citation type="submission" date="2020-03" db="EMBL/GenBank/DDBJ databases">
        <title>The deep terrestrial virosphere.</title>
        <authorList>
            <person name="Holmfeldt K."/>
            <person name="Nilsson E."/>
            <person name="Simone D."/>
            <person name="Lopez-Fernandez M."/>
            <person name="Wu X."/>
            <person name="de Brujin I."/>
            <person name="Lundin D."/>
            <person name="Andersson A."/>
            <person name="Bertilsson S."/>
            <person name="Dopson M."/>
        </authorList>
    </citation>
    <scope>NUCLEOTIDE SEQUENCE</scope>
    <source>
        <strain evidence="3">MM415B02554</strain>
        <strain evidence="2">TM448A00527</strain>
    </source>
</reference>
<sequence length="117" mass="13247">MGTGIIVKIPKLRNMATIRGILDACEANMMKVYVKTAIGIIIVLLMVAFIWLDDIIPKSDNEQIRLDGESQYIASPETIKLMNKHGPGYFYFRYGGQLYYVLSPGDEGNECKWIKAR</sequence>
<dbReference type="EMBL" id="MT144022">
    <property type="protein sequence ID" value="QJA46798.1"/>
    <property type="molecule type" value="Genomic_DNA"/>
</dbReference>
<accession>A0A6H1ZGY9</accession>
<evidence type="ECO:0000313" key="3">
    <source>
        <dbReference type="EMBL" id="QJA89452.1"/>
    </source>
</evidence>
<keyword evidence="1" id="KW-0472">Membrane</keyword>
<dbReference type="AlphaFoldDB" id="A0A6H1ZGY9"/>
<proteinExistence type="predicted"/>
<name>A0A6H1ZGY9_9ZZZZ</name>
<evidence type="ECO:0000313" key="2">
    <source>
        <dbReference type="EMBL" id="QJA46798.1"/>
    </source>
</evidence>
<evidence type="ECO:0000256" key="1">
    <source>
        <dbReference type="SAM" id="Phobius"/>
    </source>
</evidence>
<protein>
    <submittedName>
        <fullName evidence="2">Uncharacterized protein</fullName>
    </submittedName>
</protein>
<feature type="transmembrane region" description="Helical" evidence="1">
    <location>
        <begin position="32"/>
        <end position="52"/>
    </location>
</feature>
<gene>
    <name evidence="3" type="ORF">MM415B02554_0009</name>
    <name evidence="2" type="ORF">TM448A00527_0004</name>
</gene>
<keyword evidence="1" id="KW-1133">Transmembrane helix</keyword>
<organism evidence="2">
    <name type="scientific">viral metagenome</name>
    <dbReference type="NCBI Taxonomy" id="1070528"/>
    <lineage>
        <taxon>unclassified sequences</taxon>
        <taxon>metagenomes</taxon>
        <taxon>organismal metagenomes</taxon>
    </lineage>
</organism>
<dbReference type="EMBL" id="MT142846">
    <property type="protein sequence ID" value="QJA89452.1"/>
    <property type="molecule type" value="Genomic_DNA"/>
</dbReference>
<keyword evidence="1" id="KW-0812">Transmembrane</keyword>